<evidence type="ECO:0000313" key="2">
    <source>
        <dbReference type="Proteomes" id="UP000615446"/>
    </source>
</evidence>
<sequence>MRRYNRCHFGCFRTSFRRNFRLLPDLLQTQFQTNASRQSGLVSKLVLGHINDEFFNVYFRGLNSRIVSGHVKGFIKNHFINVSFYFIGFGTGLWIQSGLDNEMVLEVIWVMKRFRKCFKMV</sequence>
<dbReference type="Proteomes" id="UP000615446">
    <property type="component" value="Unassembled WGS sequence"/>
</dbReference>
<name>A0A8H3LQF0_9GLOM</name>
<dbReference type="EMBL" id="BLAL01000218">
    <property type="protein sequence ID" value="GES92967.1"/>
    <property type="molecule type" value="Genomic_DNA"/>
</dbReference>
<gene>
    <name evidence="1" type="ORF">RCL2_001972800</name>
</gene>
<reference evidence="1" key="1">
    <citation type="submission" date="2019-10" db="EMBL/GenBank/DDBJ databases">
        <title>Conservation and host-specific expression of non-tandemly repeated heterogenous ribosome RNA gene in arbuscular mycorrhizal fungi.</title>
        <authorList>
            <person name="Maeda T."/>
            <person name="Kobayashi Y."/>
            <person name="Nakagawa T."/>
            <person name="Ezawa T."/>
            <person name="Yamaguchi K."/>
            <person name="Bino T."/>
            <person name="Nishimoto Y."/>
            <person name="Shigenobu S."/>
            <person name="Kawaguchi M."/>
        </authorList>
    </citation>
    <scope>NUCLEOTIDE SEQUENCE</scope>
    <source>
        <strain evidence="1">HR1</strain>
    </source>
</reference>
<evidence type="ECO:0000313" key="1">
    <source>
        <dbReference type="EMBL" id="GES92967.1"/>
    </source>
</evidence>
<comment type="caution">
    <text evidence="1">The sequence shown here is derived from an EMBL/GenBank/DDBJ whole genome shotgun (WGS) entry which is preliminary data.</text>
</comment>
<accession>A0A8H3LQF0</accession>
<proteinExistence type="predicted"/>
<protein>
    <submittedName>
        <fullName evidence="1">Uncharacterized protein</fullName>
    </submittedName>
</protein>
<dbReference type="AlphaFoldDB" id="A0A8H3LQF0"/>
<organism evidence="1 2">
    <name type="scientific">Rhizophagus clarus</name>
    <dbReference type="NCBI Taxonomy" id="94130"/>
    <lineage>
        <taxon>Eukaryota</taxon>
        <taxon>Fungi</taxon>
        <taxon>Fungi incertae sedis</taxon>
        <taxon>Mucoromycota</taxon>
        <taxon>Glomeromycotina</taxon>
        <taxon>Glomeromycetes</taxon>
        <taxon>Glomerales</taxon>
        <taxon>Glomeraceae</taxon>
        <taxon>Rhizophagus</taxon>
    </lineage>
</organism>